<sequence>MGLPEAIAIKRASVHCGPIPIRQSSNIKDETHKLTGPDVPLPSIETVPEPVVQTTTITFTRCAGVTSPTPEDHERKRRRVTDTPFPHQNPRTGYTAPVLFRGQDDTSKRSEDEDEEFQNFSMRRRTTTLSCSHTPVEESLKARRDDEQITALLGFSPLDSDDKNLEYEWMALVLGISPDELEGWSDVMTTNGHTSRASSQTVGRSISPASSHTLGRTPSPSPFDTDDDSETGNSSGNPGDCIEE</sequence>
<proteinExistence type="predicted"/>
<organism evidence="2 3">
    <name type="scientific">Cercophora samala</name>
    <dbReference type="NCBI Taxonomy" id="330535"/>
    <lineage>
        <taxon>Eukaryota</taxon>
        <taxon>Fungi</taxon>
        <taxon>Dikarya</taxon>
        <taxon>Ascomycota</taxon>
        <taxon>Pezizomycotina</taxon>
        <taxon>Sordariomycetes</taxon>
        <taxon>Sordariomycetidae</taxon>
        <taxon>Sordariales</taxon>
        <taxon>Lasiosphaeriaceae</taxon>
        <taxon>Cercophora</taxon>
    </lineage>
</organism>
<name>A0AA40DBW2_9PEZI</name>
<gene>
    <name evidence="2" type="ORF">QBC41DRAFT_302595</name>
</gene>
<protein>
    <submittedName>
        <fullName evidence="2">Uncharacterized protein</fullName>
    </submittedName>
</protein>
<dbReference type="Proteomes" id="UP001174997">
    <property type="component" value="Unassembled WGS sequence"/>
</dbReference>
<keyword evidence="3" id="KW-1185">Reference proteome</keyword>
<reference evidence="2" key="1">
    <citation type="submission" date="2023-06" db="EMBL/GenBank/DDBJ databases">
        <title>Genome-scale phylogeny and comparative genomics of the fungal order Sordariales.</title>
        <authorList>
            <consortium name="Lawrence Berkeley National Laboratory"/>
            <person name="Hensen N."/>
            <person name="Bonometti L."/>
            <person name="Westerberg I."/>
            <person name="Brannstrom I.O."/>
            <person name="Guillou S."/>
            <person name="Cros-Aarteil S."/>
            <person name="Calhoun S."/>
            <person name="Haridas S."/>
            <person name="Kuo A."/>
            <person name="Mondo S."/>
            <person name="Pangilinan J."/>
            <person name="Riley R."/>
            <person name="Labutti K."/>
            <person name="Andreopoulos B."/>
            <person name="Lipzen A."/>
            <person name="Chen C."/>
            <person name="Yanf M."/>
            <person name="Daum C."/>
            <person name="Ng V."/>
            <person name="Clum A."/>
            <person name="Steindorff A."/>
            <person name="Ohm R."/>
            <person name="Martin F."/>
            <person name="Silar P."/>
            <person name="Natvig D."/>
            <person name="Lalanne C."/>
            <person name="Gautier V."/>
            <person name="Ament-Velasquez S.L."/>
            <person name="Kruys A."/>
            <person name="Hutchinson M.I."/>
            <person name="Powell A.J."/>
            <person name="Barry K."/>
            <person name="Miller A.N."/>
            <person name="Grigoriev I.V."/>
            <person name="Debuchy R."/>
            <person name="Gladieux P."/>
            <person name="Thoren M.H."/>
            <person name="Johannesson H."/>
        </authorList>
    </citation>
    <scope>NUCLEOTIDE SEQUENCE</scope>
    <source>
        <strain evidence="2">CBS 307.81</strain>
    </source>
</reference>
<feature type="region of interest" description="Disordered" evidence="1">
    <location>
        <begin position="185"/>
        <end position="244"/>
    </location>
</feature>
<evidence type="ECO:0000313" key="3">
    <source>
        <dbReference type="Proteomes" id="UP001174997"/>
    </source>
</evidence>
<feature type="compositionally biased region" description="Polar residues" evidence="1">
    <location>
        <begin position="187"/>
        <end position="216"/>
    </location>
</feature>
<feature type="region of interest" description="Disordered" evidence="1">
    <location>
        <begin position="63"/>
        <end position="98"/>
    </location>
</feature>
<evidence type="ECO:0000256" key="1">
    <source>
        <dbReference type="SAM" id="MobiDB-lite"/>
    </source>
</evidence>
<comment type="caution">
    <text evidence="2">The sequence shown here is derived from an EMBL/GenBank/DDBJ whole genome shotgun (WGS) entry which is preliminary data.</text>
</comment>
<dbReference type="AlphaFoldDB" id="A0AA40DBW2"/>
<dbReference type="EMBL" id="JAULSY010000044">
    <property type="protein sequence ID" value="KAK0669356.1"/>
    <property type="molecule type" value="Genomic_DNA"/>
</dbReference>
<evidence type="ECO:0000313" key="2">
    <source>
        <dbReference type="EMBL" id="KAK0669356.1"/>
    </source>
</evidence>
<accession>A0AA40DBW2</accession>